<dbReference type="InterPro" id="IPR036291">
    <property type="entry name" value="NAD(P)-bd_dom_sf"/>
</dbReference>
<dbReference type="PANTHER" id="PTHR24320:SF282">
    <property type="entry name" value="WW DOMAIN-CONTAINING OXIDOREDUCTASE"/>
    <property type="match status" value="1"/>
</dbReference>
<accession>A0AAD7D9K7</accession>
<protein>
    <submittedName>
        <fullName evidence="4">Uncharacterized protein</fullName>
    </submittedName>
</protein>
<dbReference type="SUPFAM" id="SSF51735">
    <property type="entry name" value="NAD(P)-binding Rossmann-fold domains"/>
    <property type="match status" value="1"/>
</dbReference>
<dbReference type="GO" id="GO:0016491">
    <property type="term" value="F:oxidoreductase activity"/>
    <property type="evidence" value="ECO:0007669"/>
    <property type="project" value="UniProtKB-KW"/>
</dbReference>
<dbReference type="AlphaFoldDB" id="A0AAD7D9K7"/>
<dbReference type="EMBL" id="JARKIE010000100">
    <property type="protein sequence ID" value="KAJ7685989.1"/>
    <property type="molecule type" value="Genomic_DNA"/>
</dbReference>
<dbReference type="PANTHER" id="PTHR24320">
    <property type="entry name" value="RETINOL DEHYDROGENASE"/>
    <property type="match status" value="1"/>
</dbReference>
<comment type="similarity">
    <text evidence="1">Belongs to the short-chain dehydrogenases/reductases (SDR) family.</text>
</comment>
<dbReference type="Proteomes" id="UP001221757">
    <property type="component" value="Unassembled WGS sequence"/>
</dbReference>
<sequence>MFSTKISEDDLVDLHGKVMMLTGGKGAVTDRDRVCHDLDAFAHHWHSLDLSDPRAVQRSAKEFLEKEHRLDILINNAAAHISYFVLTDTLLPLMQATAKESGADVRIVSSTAYYRVQPKSFITKDDFNNDYNSLGEFMNSYGAKTVRSPSCLADLSQEPQSLRAYSTTCIAAGPGAVETPGSQQDIGGYLGSFMTILLTVLLFGS</sequence>
<keyword evidence="5" id="KW-1185">Reference proteome</keyword>
<name>A0AAD7D9K7_MYCRO</name>
<evidence type="ECO:0000256" key="2">
    <source>
        <dbReference type="ARBA" id="ARBA00022857"/>
    </source>
</evidence>
<organism evidence="4 5">
    <name type="scientific">Mycena rosella</name>
    <name type="common">Pink bonnet</name>
    <name type="synonym">Agaricus rosellus</name>
    <dbReference type="NCBI Taxonomy" id="1033263"/>
    <lineage>
        <taxon>Eukaryota</taxon>
        <taxon>Fungi</taxon>
        <taxon>Dikarya</taxon>
        <taxon>Basidiomycota</taxon>
        <taxon>Agaricomycotina</taxon>
        <taxon>Agaricomycetes</taxon>
        <taxon>Agaricomycetidae</taxon>
        <taxon>Agaricales</taxon>
        <taxon>Marasmiineae</taxon>
        <taxon>Mycenaceae</taxon>
        <taxon>Mycena</taxon>
    </lineage>
</organism>
<proteinExistence type="inferred from homology"/>
<dbReference type="Gene3D" id="3.40.50.720">
    <property type="entry name" value="NAD(P)-binding Rossmann-like Domain"/>
    <property type="match status" value="1"/>
</dbReference>
<keyword evidence="3" id="KW-0560">Oxidoreductase</keyword>
<gene>
    <name evidence="4" type="ORF">B0H17DRAFT_1137187</name>
</gene>
<evidence type="ECO:0000256" key="1">
    <source>
        <dbReference type="ARBA" id="ARBA00006484"/>
    </source>
</evidence>
<comment type="caution">
    <text evidence="4">The sequence shown here is derived from an EMBL/GenBank/DDBJ whole genome shotgun (WGS) entry which is preliminary data.</text>
</comment>
<evidence type="ECO:0000313" key="4">
    <source>
        <dbReference type="EMBL" id="KAJ7685989.1"/>
    </source>
</evidence>
<reference evidence="4" key="1">
    <citation type="submission" date="2023-03" db="EMBL/GenBank/DDBJ databases">
        <title>Massive genome expansion in bonnet fungi (Mycena s.s.) driven by repeated elements and novel gene families across ecological guilds.</title>
        <authorList>
            <consortium name="Lawrence Berkeley National Laboratory"/>
            <person name="Harder C.B."/>
            <person name="Miyauchi S."/>
            <person name="Viragh M."/>
            <person name="Kuo A."/>
            <person name="Thoen E."/>
            <person name="Andreopoulos B."/>
            <person name="Lu D."/>
            <person name="Skrede I."/>
            <person name="Drula E."/>
            <person name="Henrissat B."/>
            <person name="Morin E."/>
            <person name="Kohler A."/>
            <person name="Barry K."/>
            <person name="LaButti K."/>
            <person name="Morin E."/>
            <person name="Salamov A."/>
            <person name="Lipzen A."/>
            <person name="Mereny Z."/>
            <person name="Hegedus B."/>
            <person name="Baldrian P."/>
            <person name="Stursova M."/>
            <person name="Weitz H."/>
            <person name="Taylor A."/>
            <person name="Grigoriev I.V."/>
            <person name="Nagy L.G."/>
            <person name="Martin F."/>
            <person name="Kauserud H."/>
        </authorList>
    </citation>
    <scope>NUCLEOTIDE SEQUENCE</scope>
    <source>
        <strain evidence="4">CBHHK067</strain>
    </source>
</reference>
<evidence type="ECO:0000256" key="3">
    <source>
        <dbReference type="ARBA" id="ARBA00023002"/>
    </source>
</evidence>
<keyword evidence="2" id="KW-0521">NADP</keyword>
<evidence type="ECO:0000313" key="5">
    <source>
        <dbReference type="Proteomes" id="UP001221757"/>
    </source>
</evidence>